<evidence type="ECO:0000313" key="2">
    <source>
        <dbReference type="Proteomes" id="UP000836841"/>
    </source>
</evidence>
<protein>
    <recommendedName>
        <fullName evidence="3">DUF1985 domain-containing protein</fullName>
    </recommendedName>
</protein>
<reference evidence="1 2" key="1">
    <citation type="submission" date="2022-03" db="EMBL/GenBank/DDBJ databases">
        <authorList>
            <person name="Nunn A."/>
            <person name="Chopra R."/>
            <person name="Nunn A."/>
            <person name="Contreras Garrido A."/>
        </authorList>
    </citation>
    <scope>NUCLEOTIDE SEQUENCE [LARGE SCALE GENOMIC DNA]</scope>
</reference>
<gene>
    <name evidence="1" type="ORF">TAV2_LOCUS5822</name>
</gene>
<keyword evidence="2" id="KW-1185">Reference proteome</keyword>
<feature type="non-terminal residue" evidence="1">
    <location>
        <position position="129"/>
    </location>
</feature>
<proteinExistence type="predicted"/>
<organism evidence="1 2">
    <name type="scientific">Thlaspi arvense</name>
    <name type="common">Field penny-cress</name>
    <dbReference type="NCBI Taxonomy" id="13288"/>
    <lineage>
        <taxon>Eukaryota</taxon>
        <taxon>Viridiplantae</taxon>
        <taxon>Streptophyta</taxon>
        <taxon>Embryophyta</taxon>
        <taxon>Tracheophyta</taxon>
        <taxon>Spermatophyta</taxon>
        <taxon>Magnoliopsida</taxon>
        <taxon>eudicotyledons</taxon>
        <taxon>Gunneridae</taxon>
        <taxon>Pentapetalae</taxon>
        <taxon>rosids</taxon>
        <taxon>malvids</taxon>
        <taxon>Brassicales</taxon>
        <taxon>Brassicaceae</taxon>
        <taxon>Thlaspideae</taxon>
        <taxon>Thlaspi</taxon>
    </lineage>
</organism>
<accession>A0AAU9RPH0</accession>
<dbReference type="EMBL" id="OU466858">
    <property type="protein sequence ID" value="CAH2046909.1"/>
    <property type="molecule type" value="Genomic_DNA"/>
</dbReference>
<dbReference type="Proteomes" id="UP000836841">
    <property type="component" value="Chromosome 2"/>
</dbReference>
<evidence type="ECO:0008006" key="3">
    <source>
        <dbReference type="Google" id="ProtNLM"/>
    </source>
</evidence>
<evidence type="ECO:0000313" key="1">
    <source>
        <dbReference type="EMBL" id="CAH2046909.1"/>
    </source>
</evidence>
<name>A0AAU9RPH0_THLAR</name>
<sequence length="129" mass="15585">MLSLKMKKKNELWFHFESHRVQFWALEAAPQDNAYDWDDLKKESHITEDLVDKMPKAEKYTFNEKFSLWMLVLIETLLFGSYKEYKFPKSYIERAQDMNTLLNYHWGREAYESLLSSIKSRLPSHLERA</sequence>
<dbReference type="AlphaFoldDB" id="A0AAU9RPH0"/>